<protein>
    <recommendedName>
        <fullName evidence="5">DUF4398 domain-containing protein</fullName>
    </recommendedName>
</protein>
<organism evidence="1 3">
    <name type="scientific">Fibrobacter intestinalis</name>
    <dbReference type="NCBI Taxonomy" id="28122"/>
    <lineage>
        <taxon>Bacteria</taxon>
        <taxon>Pseudomonadati</taxon>
        <taxon>Fibrobacterota</taxon>
        <taxon>Fibrobacteria</taxon>
        <taxon>Fibrobacterales</taxon>
        <taxon>Fibrobacteraceae</taxon>
        <taxon>Fibrobacter</taxon>
    </lineage>
</organism>
<dbReference type="RefSeq" id="WP_078776158.1">
    <property type="nucleotide sequence ID" value="NZ_FRAW01000010.1"/>
</dbReference>
<reference evidence="3" key="1">
    <citation type="submission" date="2016-11" db="EMBL/GenBank/DDBJ databases">
        <authorList>
            <person name="Varghese N."/>
            <person name="Submissions S."/>
        </authorList>
    </citation>
    <scope>NUCLEOTIDE SEQUENCE [LARGE SCALE GENOMIC DNA]</scope>
    <source>
        <strain evidence="3">UWOS</strain>
    </source>
</reference>
<dbReference type="Proteomes" id="UP000190449">
    <property type="component" value="Unassembled WGS sequence"/>
</dbReference>
<evidence type="ECO:0000313" key="4">
    <source>
        <dbReference type="Proteomes" id="UP000190449"/>
    </source>
</evidence>
<accession>A0A1T4M7K6</accession>
<dbReference type="EMBL" id="FRAW01000010">
    <property type="protein sequence ID" value="SHK57388.1"/>
    <property type="molecule type" value="Genomic_DNA"/>
</dbReference>
<sequence length="129" mass="14106">MRKKILWCGLAMWFVGCAGNKDLLSASISEAEGMGRAAKTEKIQSAAVVQGDSELAIARQLAEEGKSDAAWDAAERSRLHYRLAFAEQEAKETALADSSAARELKGDEELQKWYQSVLENETQGKEAAQ</sequence>
<proteinExistence type="predicted"/>
<name>A0A1M6TKS8_9BACT</name>
<gene>
    <name evidence="2" type="ORF">SAMN02745108_01147</name>
    <name evidence="1" type="ORF">SAMN05720469_11039</name>
</gene>
<dbReference type="AlphaFoldDB" id="A0A1M6TKS8"/>
<evidence type="ECO:0000313" key="3">
    <source>
        <dbReference type="Proteomes" id="UP000184275"/>
    </source>
</evidence>
<accession>A0A1M6TKS8</accession>
<reference evidence="1" key="2">
    <citation type="submission" date="2016-11" db="EMBL/GenBank/DDBJ databases">
        <authorList>
            <person name="Jaros S."/>
            <person name="Januszkiewicz K."/>
            <person name="Wedrychowicz H."/>
        </authorList>
    </citation>
    <scope>NUCLEOTIDE SEQUENCE [LARGE SCALE GENOMIC DNA]</scope>
    <source>
        <strain evidence="1">UWOS</strain>
    </source>
</reference>
<dbReference type="STRING" id="28122.SAMN02745108_01147"/>
<reference evidence="2 4" key="3">
    <citation type="submission" date="2017-02" db="EMBL/GenBank/DDBJ databases">
        <authorList>
            <person name="Peterson S.W."/>
        </authorList>
    </citation>
    <scope>NUCLEOTIDE SEQUENCE [LARGE SCALE GENOMIC DNA]</scope>
    <source>
        <strain evidence="2 4">ATCC 43854</strain>
    </source>
</reference>
<dbReference type="PROSITE" id="PS51257">
    <property type="entry name" value="PROKAR_LIPOPROTEIN"/>
    <property type="match status" value="1"/>
</dbReference>
<evidence type="ECO:0000313" key="2">
    <source>
        <dbReference type="EMBL" id="SJZ62778.1"/>
    </source>
</evidence>
<evidence type="ECO:0008006" key="5">
    <source>
        <dbReference type="Google" id="ProtNLM"/>
    </source>
</evidence>
<dbReference type="EMBL" id="FUWU01000016">
    <property type="protein sequence ID" value="SJZ62778.1"/>
    <property type="molecule type" value="Genomic_DNA"/>
</dbReference>
<dbReference type="Proteomes" id="UP000184275">
    <property type="component" value="Unassembled WGS sequence"/>
</dbReference>
<evidence type="ECO:0000313" key="1">
    <source>
        <dbReference type="EMBL" id="SHK57388.1"/>
    </source>
</evidence>
<keyword evidence="3" id="KW-1185">Reference proteome</keyword>